<dbReference type="PANTHER" id="PTHR46268:SF6">
    <property type="entry name" value="UNIVERSAL STRESS PROTEIN UP12"/>
    <property type="match status" value="1"/>
</dbReference>
<dbReference type="Gene3D" id="3.40.50.12370">
    <property type="match status" value="1"/>
</dbReference>
<dbReference type="EMBL" id="LAZR01027677">
    <property type="protein sequence ID" value="KKL64980.1"/>
    <property type="molecule type" value="Genomic_DNA"/>
</dbReference>
<organism evidence="3">
    <name type="scientific">marine sediment metagenome</name>
    <dbReference type="NCBI Taxonomy" id="412755"/>
    <lineage>
        <taxon>unclassified sequences</taxon>
        <taxon>metagenomes</taxon>
        <taxon>ecological metagenomes</taxon>
    </lineage>
</organism>
<evidence type="ECO:0000313" key="3">
    <source>
        <dbReference type="EMBL" id="KKL64980.1"/>
    </source>
</evidence>
<dbReference type="PANTHER" id="PTHR46268">
    <property type="entry name" value="STRESS RESPONSE PROTEIN NHAX"/>
    <property type="match status" value="1"/>
</dbReference>
<accession>A0A0F9G628</accession>
<evidence type="ECO:0000259" key="2">
    <source>
        <dbReference type="Pfam" id="PF00582"/>
    </source>
</evidence>
<proteinExistence type="inferred from homology"/>
<reference evidence="3" key="1">
    <citation type="journal article" date="2015" name="Nature">
        <title>Complex archaea that bridge the gap between prokaryotes and eukaryotes.</title>
        <authorList>
            <person name="Spang A."/>
            <person name="Saw J.H."/>
            <person name="Jorgensen S.L."/>
            <person name="Zaremba-Niedzwiedzka K."/>
            <person name="Martijn J."/>
            <person name="Lind A.E."/>
            <person name="van Eijk R."/>
            <person name="Schleper C."/>
            <person name="Guy L."/>
            <person name="Ettema T.J."/>
        </authorList>
    </citation>
    <scope>NUCLEOTIDE SEQUENCE</scope>
</reference>
<name>A0A0F9G628_9ZZZZ</name>
<dbReference type="AlphaFoldDB" id="A0A0F9G628"/>
<dbReference type="CDD" id="cd00293">
    <property type="entry name" value="USP-like"/>
    <property type="match status" value="2"/>
</dbReference>
<feature type="domain" description="UspA" evidence="2">
    <location>
        <begin position="7"/>
        <end position="130"/>
    </location>
</feature>
<comment type="similarity">
    <text evidence="1">Belongs to the universal stress protein A family.</text>
</comment>
<dbReference type="PRINTS" id="PR01438">
    <property type="entry name" value="UNVRSLSTRESS"/>
</dbReference>
<gene>
    <name evidence="3" type="ORF">LCGC14_2159560</name>
</gene>
<dbReference type="Pfam" id="PF00582">
    <property type="entry name" value="Usp"/>
    <property type="match status" value="1"/>
</dbReference>
<protein>
    <recommendedName>
        <fullName evidence="2">UspA domain-containing protein</fullName>
    </recommendedName>
</protein>
<sequence length="285" mass="31913">MEKSRNTLLVTWDNTEMSENALLHALRIAKNAGNNIRMVHIVDQVEKSAPMDEVKAEFQKQVENRSRAHDFDFQGIVLTGSIFKEIAAYANDSDALMVIMGTHGMTGLQKITGSKALRVIVGSTVPFMVIQDKPPAGKRIGSIVFPIDFKAENKEKLTWAIYLGKYFDSKVYLFKAPVKDKGLKRKVNSNLTFAVKFLLQNNLDYEIFTAKKSANLAKETIEFAKEKNADLILITTTKNISIADYMLGAAEQQIIANTSKIPVMCVNPRAAIVHMSQFMWGARTY</sequence>
<comment type="caution">
    <text evidence="3">The sequence shown here is derived from an EMBL/GenBank/DDBJ whole genome shotgun (WGS) entry which is preliminary data.</text>
</comment>
<dbReference type="InterPro" id="IPR006016">
    <property type="entry name" value="UspA"/>
</dbReference>
<dbReference type="InterPro" id="IPR006015">
    <property type="entry name" value="Universal_stress_UspA"/>
</dbReference>
<dbReference type="SUPFAM" id="SSF52402">
    <property type="entry name" value="Adenine nucleotide alpha hydrolases-like"/>
    <property type="match status" value="2"/>
</dbReference>
<evidence type="ECO:0000256" key="1">
    <source>
        <dbReference type="ARBA" id="ARBA00008791"/>
    </source>
</evidence>